<keyword evidence="4" id="KW-0547">Nucleotide-binding</keyword>
<accession>G0VHX4</accession>
<dbReference type="GO" id="GO:0005773">
    <property type="term" value="C:vacuole"/>
    <property type="evidence" value="ECO:0007669"/>
    <property type="project" value="GOC"/>
</dbReference>
<dbReference type="PROSITE" id="PS50011">
    <property type="entry name" value="PROTEIN_KINASE_DOM"/>
    <property type="match status" value="1"/>
</dbReference>
<keyword evidence="3" id="KW-0808">Transferase</keyword>
<dbReference type="InterPro" id="IPR052239">
    <property type="entry name" value="Ser/Thr-specific_kinases"/>
</dbReference>
<dbReference type="EC" id="2.7.11.1" evidence="1"/>
<dbReference type="AlphaFoldDB" id="G0VHX4"/>
<comment type="catalytic activity">
    <reaction evidence="7">
        <text>L-threonyl-[protein] + ATP = O-phospho-L-threonyl-[protein] + ADP + H(+)</text>
        <dbReference type="Rhea" id="RHEA:46608"/>
        <dbReference type="Rhea" id="RHEA-COMP:11060"/>
        <dbReference type="Rhea" id="RHEA-COMP:11605"/>
        <dbReference type="ChEBI" id="CHEBI:15378"/>
        <dbReference type="ChEBI" id="CHEBI:30013"/>
        <dbReference type="ChEBI" id="CHEBI:30616"/>
        <dbReference type="ChEBI" id="CHEBI:61977"/>
        <dbReference type="ChEBI" id="CHEBI:456216"/>
        <dbReference type="EC" id="2.7.11.1"/>
    </reaction>
</comment>
<evidence type="ECO:0000259" key="9">
    <source>
        <dbReference type="PROSITE" id="PS50011"/>
    </source>
</evidence>
<dbReference type="STRING" id="1064592.G0VHX4"/>
<dbReference type="RefSeq" id="XP_003677361.1">
    <property type="nucleotide sequence ID" value="XM_003677313.1"/>
</dbReference>
<keyword evidence="11" id="KW-1185">Reference proteome</keyword>
<keyword evidence="6" id="KW-0067">ATP-binding</keyword>
<dbReference type="InterPro" id="IPR011009">
    <property type="entry name" value="Kinase-like_dom_sf"/>
</dbReference>
<evidence type="ECO:0000256" key="8">
    <source>
        <dbReference type="ARBA" id="ARBA00048679"/>
    </source>
</evidence>
<dbReference type="InParanoid" id="G0VHX4"/>
<dbReference type="HOGENOM" id="CLU_000288_109_1_1"/>
<dbReference type="GO" id="GO:0005794">
    <property type="term" value="C:Golgi apparatus"/>
    <property type="evidence" value="ECO:0007669"/>
    <property type="project" value="TreeGrafter"/>
</dbReference>
<reference key="2">
    <citation type="submission" date="2011-08" db="EMBL/GenBank/DDBJ databases">
        <title>Genome sequence of Naumovozyma castellii.</title>
        <authorList>
            <person name="Gordon J.L."/>
            <person name="Armisen D."/>
            <person name="Proux-Wera E."/>
            <person name="OhEigeartaigh S.S."/>
            <person name="Byrne K.P."/>
            <person name="Wolfe K.H."/>
        </authorList>
    </citation>
    <scope>NUCLEOTIDE SEQUENCE</scope>
    <source>
        <strain>Type strain:CBS 4309</strain>
    </source>
</reference>
<evidence type="ECO:0000256" key="1">
    <source>
        <dbReference type="ARBA" id="ARBA00012513"/>
    </source>
</evidence>
<dbReference type="SMART" id="SM00220">
    <property type="entry name" value="S_TKc"/>
    <property type="match status" value="1"/>
</dbReference>
<dbReference type="FunCoup" id="G0VHX4">
    <property type="interactions" value="878"/>
</dbReference>
<evidence type="ECO:0000256" key="3">
    <source>
        <dbReference type="ARBA" id="ARBA00022679"/>
    </source>
</evidence>
<evidence type="ECO:0000256" key="4">
    <source>
        <dbReference type="ARBA" id="ARBA00022741"/>
    </source>
</evidence>
<dbReference type="EMBL" id="HE576758">
    <property type="protein sequence ID" value="CCC71008.1"/>
    <property type="molecule type" value="Genomic_DNA"/>
</dbReference>
<dbReference type="GO" id="GO:0006624">
    <property type="term" value="P:vacuolar protein processing"/>
    <property type="evidence" value="ECO:0007669"/>
    <property type="project" value="EnsemblFungi"/>
</dbReference>
<evidence type="ECO:0000313" key="11">
    <source>
        <dbReference type="Proteomes" id="UP000001640"/>
    </source>
</evidence>
<dbReference type="OMA" id="AMHQYKV"/>
<reference evidence="10 11" key="1">
    <citation type="journal article" date="2011" name="Proc. Natl. Acad. Sci. U.S.A.">
        <title>Evolutionary erosion of yeast sex chromosomes by mating-type switching accidents.</title>
        <authorList>
            <person name="Gordon J.L."/>
            <person name="Armisen D."/>
            <person name="Proux-Wera E."/>
            <person name="Oheigeartaigh S.S."/>
            <person name="Byrne K.P."/>
            <person name="Wolfe K.H."/>
        </authorList>
    </citation>
    <scope>NUCLEOTIDE SEQUENCE [LARGE SCALE GENOMIC DNA]</scope>
    <source>
        <strain evidence="11">ATCC 76901 / BCRC 22586 / CBS 4309 / NBRC 1992 / NRRL Y-12630</strain>
    </source>
</reference>
<sequence>MLNIIRLYTCCCPCLSSGTNSIISINARDYKIEKLLQDENLSYSYLVRTLDSEPPFENGPLFVLKRIYCPFGDIESVSAAMNEISYYKKFAGNSHIISCLDYQLHQKYDGSKQIDVLFPFYHYGSVQDDINRHLLSSSTALGTVIPEKDCIKIMIGLCRGLLPLHDPKLREQGSPDDMAIMSYSENAPLLLNDLPMELSKDNENENVCFAYYNLRPDLILLSEQGNAIIADLQSCFRTNITISTEIQLNRFQQWIEEHCTLQFSAPELLTLKMGDKITAKVDIWSLGCVLYSMMFGISPFEREEQLNGGVVKYCIKMGKYSIPDTKGTYSQEIIDILNTCLKVDPSERPSLNGILNNLQEIQGKLSQ</sequence>
<dbReference type="OrthoDB" id="248923at2759"/>
<evidence type="ECO:0000256" key="7">
    <source>
        <dbReference type="ARBA" id="ARBA00047899"/>
    </source>
</evidence>
<organism evidence="10 11">
    <name type="scientific">Naumovozyma castellii</name>
    <name type="common">Yeast</name>
    <name type="synonym">Saccharomyces castellii</name>
    <dbReference type="NCBI Taxonomy" id="27288"/>
    <lineage>
        <taxon>Eukaryota</taxon>
        <taxon>Fungi</taxon>
        <taxon>Dikarya</taxon>
        <taxon>Ascomycota</taxon>
        <taxon>Saccharomycotina</taxon>
        <taxon>Saccharomycetes</taxon>
        <taxon>Saccharomycetales</taxon>
        <taxon>Saccharomycetaceae</taxon>
        <taxon>Naumovozyma</taxon>
    </lineage>
</organism>
<gene>
    <name evidence="10" type="primary">NCAS0G01210</name>
    <name evidence="10" type="ordered locus">NCAS_0G01210</name>
</gene>
<comment type="catalytic activity">
    <reaction evidence="8">
        <text>L-seryl-[protein] + ATP = O-phospho-L-seryl-[protein] + ADP + H(+)</text>
        <dbReference type="Rhea" id="RHEA:17989"/>
        <dbReference type="Rhea" id="RHEA-COMP:9863"/>
        <dbReference type="Rhea" id="RHEA-COMP:11604"/>
        <dbReference type="ChEBI" id="CHEBI:15378"/>
        <dbReference type="ChEBI" id="CHEBI:29999"/>
        <dbReference type="ChEBI" id="CHEBI:30616"/>
        <dbReference type="ChEBI" id="CHEBI:83421"/>
        <dbReference type="ChEBI" id="CHEBI:456216"/>
        <dbReference type="EC" id="2.7.11.1"/>
    </reaction>
</comment>
<dbReference type="InterPro" id="IPR000719">
    <property type="entry name" value="Prot_kinase_dom"/>
</dbReference>
<evidence type="ECO:0000256" key="5">
    <source>
        <dbReference type="ARBA" id="ARBA00022777"/>
    </source>
</evidence>
<dbReference type="Proteomes" id="UP000001640">
    <property type="component" value="Chromosome 7"/>
</dbReference>
<proteinExistence type="predicted"/>
<evidence type="ECO:0000313" key="10">
    <source>
        <dbReference type="EMBL" id="CCC71008.1"/>
    </source>
</evidence>
<feature type="domain" description="Protein kinase" evidence="9">
    <location>
        <begin position="30"/>
        <end position="361"/>
    </location>
</feature>
<dbReference type="GeneID" id="96904674"/>
<protein>
    <recommendedName>
        <fullName evidence="1">non-specific serine/threonine protein kinase</fullName>
        <ecNumber evidence="1">2.7.11.1</ecNumber>
    </recommendedName>
</protein>
<dbReference type="Pfam" id="PF00069">
    <property type="entry name" value="Pkinase"/>
    <property type="match status" value="1"/>
</dbReference>
<dbReference type="Gene3D" id="1.10.510.10">
    <property type="entry name" value="Transferase(Phosphotransferase) domain 1"/>
    <property type="match status" value="2"/>
</dbReference>
<dbReference type="KEGG" id="ncs:NCAS_0G01210"/>
<dbReference type="PANTHER" id="PTHR45998">
    <property type="entry name" value="SERINE/THREONINE-PROTEIN KINASE 16"/>
    <property type="match status" value="1"/>
</dbReference>
<keyword evidence="2" id="KW-0723">Serine/threonine-protein kinase</keyword>
<dbReference type="GO" id="GO:0005524">
    <property type="term" value="F:ATP binding"/>
    <property type="evidence" value="ECO:0007669"/>
    <property type="project" value="UniProtKB-KW"/>
</dbReference>
<dbReference type="PANTHER" id="PTHR45998:SF2">
    <property type="entry name" value="SERINE_THREONINE-PROTEIN KINASE 16"/>
    <property type="match status" value="1"/>
</dbReference>
<dbReference type="GO" id="GO:0032889">
    <property type="term" value="P:regulation of vacuole fusion, non-autophagic"/>
    <property type="evidence" value="ECO:0007669"/>
    <property type="project" value="EnsemblFungi"/>
</dbReference>
<evidence type="ECO:0000256" key="2">
    <source>
        <dbReference type="ARBA" id="ARBA00022527"/>
    </source>
</evidence>
<dbReference type="eggNOG" id="KOG2345">
    <property type="taxonomic scope" value="Eukaryota"/>
</dbReference>
<name>G0VHX4_NAUCA</name>
<keyword evidence="5" id="KW-0418">Kinase</keyword>
<evidence type="ECO:0000256" key="6">
    <source>
        <dbReference type="ARBA" id="ARBA00022840"/>
    </source>
</evidence>
<dbReference type="GO" id="GO:0004674">
    <property type="term" value="F:protein serine/threonine kinase activity"/>
    <property type="evidence" value="ECO:0007669"/>
    <property type="project" value="UniProtKB-KW"/>
</dbReference>
<dbReference type="SUPFAM" id="SSF56112">
    <property type="entry name" value="Protein kinase-like (PK-like)"/>
    <property type="match status" value="1"/>
</dbReference>